<comment type="similarity">
    <text evidence="3">Belongs to the MNN1/MNT family.</text>
</comment>
<name>A0A225UJG5_9STRA</name>
<organism evidence="11 12">
    <name type="scientific">Phytophthora megakarya</name>
    <dbReference type="NCBI Taxonomy" id="4795"/>
    <lineage>
        <taxon>Eukaryota</taxon>
        <taxon>Sar</taxon>
        <taxon>Stramenopiles</taxon>
        <taxon>Oomycota</taxon>
        <taxon>Peronosporomycetes</taxon>
        <taxon>Peronosporales</taxon>
        <taxon>Peronosporaceae</taxon>
        <taxon>Phytophthora</taxon>
    </lineage>
</organism>
<evidence type="ECO:0000256" key="3">
    <source>
        <dbReference type="ARBA" id="ARBA00009105"/>
    </source>
</evidence>
<keyword evidence="8" id="KW-0333">Golgi apparatus</keyword>
<comment type="subcellular location">
    <subcellularLocation>
        <location evidence="10">Endomembrane system</location>
        <topology evidence="10">Single-pass membrane protein</topology>
    </subcellularLocation>
    <subcellularLocation>
        <location evidence="1">Golgi apparatus membrane</location>
    </subcellularLocation>
    <subcellularLocation>
        <location evidence="2">Membrane</location>
        <topology evidence="2">Single-pass type II membrane protein</topology>
    </subcellularLocation>
</comment>
<evidence type="ECO:0000256" key="6">
    <source>
        <dbReference type="ARBA" id="ARBA00022968"/>
    </source>
</evidence>
<keyword evidence="4" id="KW-0808">Transferase</keyword>
<evidence type="ECO:0000256" key="1">
    <source>
        <dbReference type="ARBA" id="ARBA00004394"/>
    </source>
</evidence>
<evidence type="ECO:0000313" key="12">
    <source>
        <dbReference type="Proteomes" id="UP000198211"/>
    </source>
</evidence>
<keyword evidence="5" id="KW-0812">Transmembrane</keyword>
<sequence>MVVYPKMVPSAYASIRALREILKCELPIELWYRKKEMEGVPGSMVPLQQLAANGGITFHEIDDKKATGFGAKVFAIYHSYFEKVLFLDSDNVPVRDPSFLFETAEFEQTGALFWPDFWHPRHTIFNVHGQSLLWELLDQRFVNMFEQESGQLVIDRRRHAAPLELVKFYTFHTPNFFKTFELVHGDKDFFRLAWLKLKAPFHMIDVPPSVAGKAFNNSFCGVTMVQHDANGDVLFLHRNSRKLMGEPKRQNVHLKTLAALRVKQKLLITRPGGRTKPTMEEIEEELRNGFVTPAPTLDAPEDDGYPDAIYWTHLLSFRNTSKRIHYKIDVHSALDGFTKGQTCYGVADMVEKNDHFYFQAFADLSFGGLEAKVRKFAMEAAKVMHSNDTEFPTRV</sequence>
<dbReference type="EMBL" id="NBNE01016740">
    <property type="protein sequence ID" value="OWY93080.1"/>
    <property type="molecule type" value="Genomic_DNA"/>
</dbReference>
<gene>
    <name evidence="11" type="ORF">PHMEG_00037652</name>
</gene>
<evidence type="ECO:0000256" key="4">
    <source>
        <dbReference type="ARBA" id="ARBA00022679"/>
    </source>
</evidence>
<dbReference type="Pfam" id="PF11051">
    <property type="entry name" value="Mannosyl_trans3"/>
    <property type="match status" value="2"/>
</dbReference>
<keyword evidence="6" id="KW-0735">Signal-anchor</keyword>
<dbReference type="Proteomes" id="UP000198211">
    <property type="component" value="Unassembled WGS sequence"/>
</dbReference>
<dbReference type="AlphaFoldDB" id="A0A225UJG5"/>
<evidence type="ECO:0000256" key="8">
    <source>
        <dbReference type="ARBA" id="ARBA00023034"/>
    </source>
</evidence>
<keyword evidence="12" id="KW-1185">Reference proteome</keyword>
<dbReference type="InterPro" id="IPR022751">
    <property type="entry name" value="Alpha_mannosyltransferase"/>
</dbReference>
<evidence type="ECO:0000256" key="5">
    <source>
        <dbReference type="ARBA" id="ARBA00022692"/>
    </source>
</evidence>
<keyword evidence="7" id="KW-1133">Transmembrane helix</keyword>
<accession>A0A225UJG5</accession>
<proteinExistence type="inferred from homology"/>
<comment type="caution">
    <text evidence="11">The sequence shown here is derived from an EMBL/GenBank/DDBJ whole genome shotgun (WGS) entry which is preliminary data.</text>
</comment>
<dbReference type="PANTHER" id="PTHR31646">
    <property type="entry name" value="ALPHA-1,2-MANNOSYLTRANSFERASE MNN2"/>
    <property type="match status" value="1"/>
</dbReference>
<dbReference type="InterPro" id="IPR029044">
    <property type="entry name" value="Nucleotide-diphossugar_trans"/>
</dbReference>
<protein>
    <submittedName>
        <fullName evidence="11">Uncharacterized protein</fullName>
    </submittedName>
</protein>
<evidence type="ECO:0000313" key="11">
    <source>
        <dbReference type="EMBL" id="OWY93080.1"/>
    </source>
</evidence>
<dbReference type="GO" id="GO:0046354">
    <property type="term" value="P:mannan biosynthetic process"/>
    <property type="evidence" value="ECO:0007669"/>
    <property type="project" value="TreeGrafter"/>
</dbReference>
<evidence type="ECO:0000256" key="10">
    <source>
        <dbReference type="ARBA" id="ARBA00037847"/>
    </source>
</evidence>
<evidence type="ECO:0000256" key="2">
    <source>
        <dbReference type="ARBA" id="ARBA00004606"/>
    </source>
</evidence>
<dbReference type="GO" id="GO:0000139">
    <property type="term" value="C:Golgi membrane"/>
    <property type="evidence" value="ECO:0007669"/>
    <property type="project" value="UniProtKB-SubCell"/>
</dbReference>
<evidence type="ECO:0000256" key="9">
    <source>
        <dbReference type="ARBA" id="ARBA00023136"/>
    </source>
</evidence>
<dbReference type="OrthoDB" id="430354at2759"/>
<reference evidence="12" key="1">
    <citation type="submission" date="2017-03" db="EMBL/GenBank/DDBJ databases">
        <title>Phytopthora megakarya and P. palmivora, two closely related causual agents of cacao black pod achieved similar genome size and gene model numbers by different mechanisms.</title>
        <authorList>
            <person name="Ali S."/>
            <person name="Shao J."/>
            <person name="Larry D.J."/>
            <person name="Kronmiller B."/>
            <person name="Shen D."/>
            <person name="Strem M.D."/>
            <person name="Melnick R.L."/>
            <person name="Guiltinan M.J."/>
            <person name="Tyler B.M."/>
            <person name="Meinhardt L.W."/>
            <person name="Bailey B.A."/>
        </authorList>
    </citation>
    <scope>NUCLEOTIDE SEQUENCE [LARGE SCALE GENOMIC DNA]</scope>
    <source>
        <strain evidence="12">zdho120</strain>
    </source>
</reference>
<keyword evidence="9" id="KW-0472">Membrane</keyword>
<evidence type="ECO:0000256" key="7">
    <source>
        <dbReference type="ARBA" id="ARBA00022989"/>
    </source>
</evidence>
<dbReference type="SUPFAM" id="SSF53448">
    <property type="entry name" value="Nucleotide-diphospho-sugar transferases"/>
    <property type="match status" value="1"/>
</dbReference>
<dbReference type="PANTHER" id="PTHR31646:SF1">
    <property type="entry name" value="ALPHA-1,2-MANNOSYLTRANSFERASE MNN2"/>
    <property type="match status" value="1"/>
</dbReference>
<dbReference type="STRING" id="4795.A0A225UJG5"/>
<dbReference type="GO" id="GO:0000026">
    <property type="term" value="F:alpha-1,2-mannosyltransferase activity"/>
    <property type="evidence" value="ECO:0007669"/>
    <property type="project" value="TreeGrafter"/>
</dbReference>